<proteinExistence type="predicted"/>
<sequence length="156" mass="17618">MKEKVIVAMSGGVDSSVAALLLTQQGFDVIGVTMKLYSLDQVDLPDYYRGCCTLDDVEDARQVCSILEIPHYVLNVQKEFQTFVIDYFCSEYEKGRTPHPCIACNDKIKFSFLMNRAISLQAKYIATGHYARIEETPNGFVLKRGIDPTKDQSYVL</sequence>
<protein>
    <submittedName>
        <fullName evidence="1">Uncharacterized protein</fullName>
    </submittedName>
</protein>
<dbReference type="SUPFAM" id="SSF52402">
    <property type="entry name" value="Adenine nucleotide alpha hydrolases-like"/>
    <property type="match status" value="1"/>
</dbReference>
<dbReference type="EMBL" id="UINC01211993">
    <property type="protein sequence ID" value="SVE36127.1"/>
    <property type="molecule type" value="Genomic_DNA"/>
</dbReference>
<reference evidence="1" key="1">
    <citation type="submission" date="2018-05" db="EMBL/GenBank/DDBJ databases">
        <authorList>
            <person name="Lanie J.A."/>
            <person name="Ng W.-L."/>
            <person name="Kazmierczak K.M."/>
            <person name="Andrzejewski T.M."/>
            <person name="Davidsen T.M."/>
            <person name="Wayne K.J."/>
            <person name="Tettelin H."/>
            <person name="Glass J.I."/>
            <person name="Rusch D."/>
            <person name="Podicherti R."/>
            <person name="Tsui H.-C.T."/>
            <person name="Winkler M.E."/>
        </authorList>
    </citation>
    <scope>NUCLEOTIDE SEQUENCE</scope>
</reference>
<name>A0A383CUX0_9ZZZZ</name>
<feature type="non-terminal residue" evidence="1">
    <location>
        <position position="156"/>
    </location>
</feature>
<dbReference type="InterPro" id="IPR014729">
    <property type="entry name" value="Rossmann-like_a/b/a_fold"/>
</dbReference>
<dbReference type="PANTHER" id="PTHR11933:SF5">
    <property type="entry name" value="MITOCHONDRIAL TRNA-SPECIFIC 2-THIOURIDYLASE 1"/>
    <property type="match status" value="1"/>
</dbReference>
<gene>
    <name evidence="1" type="ORF">METZ01_LOCUS488981</name>
</gene>
<dbReference type="Pfam" id="PF03054">
    <property type="entry name" value="tRNA_Me_trans"/>
    <property type="match status" value="1"/>
</dbReference>
<dbReference type="AlphaFoldDB" id="A0A383CUX0"/>
<dbReference type="PANTHER" id="PTHR11933">
    <property type="entry name" value="TRNA 5-METHYLAMINOMETHYL-2-THIOURIDYLATE -METHYLTRANSFERASE"/>
    <property type="match status" value="1"/>
</dbReference>
<organism evidence="1">
    <name type="scientific">marine metagenome</name>
    <dbReference type="NCBI Taxonomy" id="408172"/>
    <lineage>
        <taxon>unclassified sequences</taxon>
        <taxon>metagenomes</taxon>
        <taxon>ecological metagenomes</taxon>
    </lineage>
</organism>
<dbReference type="Gene3D" id="3.40.50.620">
    <property type="entry name" value="HUPs"/>
    <property type="match status" value="1"/>
</dbReference>
<evidence type="ECO:0000313" key="1">
    <source>
        <dbReference type="EMBL" id="SVE36127.1"/>
    </source>
</evidence>
<accession>A0A383CUX0</accession>
<dbReference type="GO" id="GO:0002143">
    <property type="term" value="P:tRNA wobble position uridine thiolation"/>
    <property type="evidence" value="ECO:0007669"/>
    <property type="project" value="TreeGrafter"/>
</dbReference>